<reference evidence="5" key="1">
    <citation type="journal article" date="2023" name="Commun. Biol.">
        <title>Genome analysis of Parmales, the sister group of diatoms, reveals the evolutionary specialization of diatoms from phago-mixotrophs to photoautotrophs.</title>
        <authorList>
            <person name="Ban H."/>
            <person name="Sato S."/>
            <person name="Yoshikawa S."/>
            <person name="Yamada K."/>
            <person name="Nakamura Y."/>
            <person name="Ichinomiya M."/>
            <person name="Sato N."/>
            <person name="Blanc-Mathieu R."/>
            <person name="Endo H."/>
            <person name="Kuwata A."/>
            <person name="Ogata H."/>
        </authorList>
    </citation>
    <scope>NUCLEOTIDE SEQUENCE [LARGE SCALE GENOMIC DNA]</scope>
    <source>
        <strain evidence="5">NIES 3699</strain>
    </source>
</reference>
<dbReference type="SMART" id="SM00228">
    <property type="entry name" value="PDZ"/>
    <property type="match status" value="1"/>
</dbReference>
<protein>
    <submittedName>
        <fullName evidence="4">Uncharacterized protein</fullName>
    </submittedName>
</protein>
<dbReference type="InterPro" id="IPR011993">
    <property type="entry name" value="PH-like_dom_sf"/>
</dbReference>
<dbReference type="SUPFAM" id="SSF50729">
    <property type="entry name" value="PH domain-like"/>
    <property type="match status" value="1"/>
</dbReference>
<organism evidence="4 5">
    <name type="scientific">Triparma verrucosa</name>
    <dbReference type="NCBI Taxonomy" id="1606542"/>
    <lineage>
        <taxon>Eukaryota</taxon>
        <taxon>Sar</taxon>
        <taxon>Stramenopiles</taxon>
        <taxon>Ochrophyta</taxon>
        <taxon>Bolidophyceae</taxon>
        <taxon>Parmales</taxon>
        <taxon>Triparmaceae</taxon>
        <taxon>Triparma</taxon>
    </lineage>
</organism>
<dbReference type="SMART" id="SM00325">
    <property type="entry name" value="RhoGEF"/>
    <property type="match status" value="1"/>
</dbReference>
<feature type="region of interest" description="Disordered" evidence="1">
    <location>
        <begin position="789"/>
        <end position="840"/>
    </location>
</feature>
<feature type="region of interest" description="Disordered" evidence="1">
    <location>
        <begin position="481"/>
        <end position="561"/>
    </location>
</feature>
<dbReference type="InterPro" id="IPR036034">
    <property type="entry name" value="PDZ_sf"/>
</dbReference>
<dbReference type="Proteomes" id="UP001165160">
    <property type="component" value="Unassembled WGS sequence"/>
</dbReference>
<dbReference type="GO" id="GO:0005085">
    <property type="term" value="F:guanyl-nucleotide exchange factor activity"/>
    <property type="evidence" value="ECO:0007669"/>
    <property type="project" value="InterPro"/>
</dbReference>
<accession>A0A9W7ER07</accession>
<dbReference type="AlphaFoldDB" id="A0A9W7ER07"/>
<evidence type="ECO:0000259" key="3">
    <source>
        <dbReference type="PROSITE" id="PS50010"/>
    </source>
</evidence>
<keyword evidence="5" id="KW-1185">Reference proteome</keyword>
<sequence length="880" mass="97579">MNAHEKASLNEAYKAARRLKALEGVSEKHVNAYKAVHKGIRAVLPVPPRNDKKGKVIQEILLTEESYVESLDVLVSVFEQPTQKYLHELANKSAQHMENSVPLPPNIPPPLVASELLNQHNKIFGNISLILKFNEVFLSMLRDASTPIAEVFKKNSDFFKMYSDYCRKFEVALSQIKSWKEGPWMSGFIRACELQPACEGLDLNSYLIMPVQRIPRYKMLLAELIKLTPEKNGNMMNQEHKDLSDALSVVSSVATKLNDDMKRFETKKQVLEFAQQFEKMELVLPARYFVKSGVLKKVCRGGKKDFTFVLFNDLLIYGSPKLGITKSAPNGEKIHSLHREISLHNTYIVKGIRGFMEGFILVAHQKSFYVDCGSAVEANIWIDKFEQLYQDLDDPKKITKKSSWREEGDKHFKEQEIRLWGHQEDKDGVDYGDTEFWKLNRVALGNGHGVIEAIDKEEIEGGLGTAIAPPGIAHMRTEYANGERNEDGTPSRRSSASSKISSVARRMSQKFGTSFRVSKSSSEPEIMTSASSSLMDSGIRFSESSTSVSPPPAPVETRPQAKSFTGPAMRVNSQGHFTPKQSPAPSVPLVPRNQFIDDAAVKYSGEFRVMISTYGLGLDLLDVSSPYQDHPSPSIVQVVSFPNLPNRASSPGASAGIKVGDYIVMINGVGVAMAHQFLQVLRDQRIKVNDTVTVRIRRGGVYKPHAKPDRLGAVKSKSMSTLSSTSKSTSPTADLLGLGDDGSGNTILSSAQSPAGTVVSIPTLATHRRAPALNNSVAGEGQHRKFSLNHGSAVRKSLNPPSKPPSRPARRQDDWMNNNVSSSELDDSQKRLSEKLGTPEGFDPLNLKEIEFLNLFGITKHKYIGMEENERVKLRSELGL</sequence>
<dbReference type="InterPro" id="IPR000219">
    <property type="entry name" value="DH_dom"/>
</dbReference>
<feature type="domain" description="PH" evidence="2">
    <location>
        <begin position="288"/>
        <end position="390"/>
    </location>
</feature>
<gene>
    <name evidence="4" type="ORF">TrVE_jg7372</name>
</gene>
<dbReference type="Pfam" id="PF00621">
    <property type="entry name" value="RhoGEF"/>
    <property type="match status" value="1"/>
</dbReference>
<evidence type="ECO:0000313" key="5">
    <source>
        <dbReference type="Proteomes" id="UP001165160"/>
    </source>
</evidence>
<dbReference type="CDD" id="cd00160">
    <property type="entry name" value="RhoGEF"/>
    <property type="match status" value="1"/>
</dbReference>
<feature type="compositionally biased region" description="Low complexity" evidence="1">
    <location>
        <begin position="715"/>
        <end position="738"/>
    </location>
</feature>
<evidence type="ECO:0000313" key="4">
    <source>
        <dbReference type="EMBL" id="GMH88383.1"/>
    </source>
</evidence>
<name>A0A9W7ER07_9STRA</name>
<dbReference type="PROSITE" id="PS50010">
    <property type="entry name" value="DH_2"/>
    <property type="match status" value="1"/>
</dbReference>
<proteinExistence type="predicted"/>
<evidence type="ECO:0000259" key="2">
    <source>
        <dbReference type="PROSITE" id="PS50003"/>
    </source>
</evidence>
<dbReference type="GO" id="GO:0005737">
    <property type="term" value="C:cytoplasm"/>
    <property type="evidence" value="ECO:0007669"/>
    <property type="project" value="TreeGrafter"/>
</dbReference>
<dbReference type="Gene3D" id="1.20.900.10">
    <property type="entry name" value="Dbl homology (DH) domain"/>
    <property type="match status" value="1"/>
</dbReference>
<dbReference type="InterPro" id="IPR001849">
    <property type="entry name" value="PH_domain"/>
</dbReference>
<dbReference type="InterPro" id="IPR051092">
    <property type="entry name" value="FYVE_RhoGEF_PH"/>
</dbReference>
<dbReference type="Gene3D" id="2.30.42.10">
    <property type="match status" value="1"/>
</dbReference>
<feature type="domain" description="DH" evidence="3">
    <location>
        <begin position="52"/>
        <end position="260"/>
    </location>
</feature>
<dbReference type="EMBL" id="BRXX01000081">
    <property type="protein sequence ID" value="GMH88383.1"/>
    <property type="molecule type" value="Genomic_DNA"/>
</dbReference>
<dbReference type="SMART" id="SM00233">
    <property type="entry name" value="PH"/>
    <property type="match status" value="1"/>
</dbReference>
<feature type="compositionally biased region" description="Polar residues" evidence="1">
    <location>
        <begin position="510"/>
        <end position="535"/>
    </location>
</feature>
<dbReference type="InterPro" id="IPR035899">
    <property type="entry name" value="DBL_dom_sf"/>
</dbReference>
<dbReference type="PROSITE" id="PS50003">
    <property type="entry name" value="PH_DOMAIN"/>
    <property type="match status" value="1"/>
</dbReference>
<comment type="caution">
    <text evidence="4">The sequence shown here is derived from an EMBL/GenBank/DDBJ whole genome shotgun (WGS) entry which is preliminary data.</text>
</comment>
<dbReference type="PANTHER" id="PTHR12673">
    <property type="entry name" value="FACIOGENITAL DYSPLASIA PROTEIN"/>
    <property type="match status" value="1"/>
</dbReference>
<evidence type="ECO:0000256" key="1">
    <source>
        <dbReference type="SAM" id="MobiDB-lite"/>
    </source>
</evidence>
<feature type="compositionally biased region" description="Basic and acidic residues" evidence="1">
    <location>
        <begin position="481"/>
        <end position="490"/>
    </location>
</feature>
<feature type="compositionally biased region" description="Low complexity" evidence="1">
    <location>
        <begin position="491"/>
        <end position="506"/>
    </location>
</feature>
<dbReference type="SUPFAM" id="SSF50156">
    <property type="entry name" value="PDZ domain-like"/>
    <property type="match status" value="1"/>
</dbReference>
<dbReference type="SUPFAM" id="SSF48065">
    <property type="entry name" value="DBL homology domain (DH-domain)"/>
    <property type="match status" value="1"/>
</dbReference>
<dbReference type="Gene3D" id="2.30.29.30">
    <property type="entry name" value="Pleckstrin-homology domain (PH domain)/Phosphotyrosine-binding domain (PTB)"/>
    <property type="match status" value="1"/>
</dbReference>
<feature type="region of interest" description="Disordered" evidence="1">
    <location>
        <begin position="704"/>
        <end position="738"/>
    </location>
</feature>
<dbReference type="PANTHER" id="PTHR12673:SF159">
    <property type="entry name" value="LD03170P"/>
    <property type="match status" value="1"/>
</dbReference>
<dbReference type="InterPro" id="IPR001478">
    <property type="entry name" value="PDZ"/>
</dbReference>